<evidence type="ECO:0000256" key="7">
    <source>
        <dbReference type="ARBA" id="ARBA00022840"/>
    </source>
</evidence>
<evidence type="ECO:0000313" key="14">
    <source>
        <dbReference type="Proteomes" id="UP000799444"/>
    </source>
</evidence>
<dbReference type="AlphaFoldDB" id="A0A9P4V2L7"/>
<dbReference type="Pfam" id="PF00069">
    <property type="entry name" value="Pkinase"/>
    <property type="match status" value="1"/>
</dbReference>
<protein>
    <recommendedName>
        <fullName evidence="2">non-specific serine/threonine protein kinase</fullName>
        <ecNumber evidence="2">2.7.11.1</ecNumber>
    </recommendedName>
    <alternativeName>
        <fullName evidence="9">Autophagy-related protein 1</fullName>
    </alternativeName>
</protein>
<dbReference type="InterPro" id="IPR000719">
    <property type="entry name" value="Prot_kinase_dom"/>
</dbReference>
<name>A0A9P4V2L7_9PLEO</name>
<evidence type="ECO:0000256" key="11">
    <source>
        <dbReference type="ARBA" id="ARBA00048679"/>
    </source>
</evidence>
<accession>A0A9P4V2L7</accession>
<dbReference type="GO" id="GO:0005524">
    <property type="term" value="F:ATP binding"/>
    <property type="evidence" value="ECO:0007669"/>
    <property type="project" value="UniProtKB-KW"/>
</dbReference>
<keyword evidence="3" id="KW-0723">Serine/threonine-protein kinase</keyword>
<dbReference type="CDD" id="cd00180">
    <property type="entry name" value="PKc"/>
    <property type="match status" value="1"/>
</dbReference>
<keyword evidence="14" id="KW-1185">Reference proteome</keyword>
<evidence type="ECO:0000256" key="1">
    <source>
        <dbReference type="ARBA" id="ARBA00004623"/>
    </source>
</evidence>
<evidence type="ECO:0000256" key="4">
    <source>
        <dbReference type="ARBA" id="ARBA00022679"/>
    </source>
</evidence>
<evidence type="ECO:0000256" key="9">
    <source>
        <dbReference type="ARBA" id="ARBA00030237"/>
    </source>
</evidence>
<dbReference type="GO" id="GO:0000045">
    <property type="term" value="P:autophagosome assembly"/>
    <property type="evidence" value="ECO:0007669"/>
    <property type="project" value="TreeGrafter"/>
</dbReference>
<evidence type="ECO:0000256" key="8">
    <source>
        <dbReference type="ARBA" id="ARBA00023006"/>
    </source>
</evidence>
<keyword evidence="6 13" id="KW-0418">Kinase</keyword>
<dbReference type="GO" id="GO:0034045">
    <property type="term" value="C:phagophore assembly site membrane"/>
    <property type="evidence" value="ECO:0007669"/>
    <property type="project" value="UniProtKB-SubCell"/>
</dbReference>
<evidence type="ECO:0000256" key="5">
    <source>
        <dbReference type="ARBA" id="ARBA00022741"/>
    </source>
</evidence>
<evidence type="ECO:0000256" key="10">
    <source>
        <dbReference type="ARBA" id="ARBA00047899"/>
    </source>
</evidence>
<dbReference type="Gene3D" id="1.10.510.10">
    <property type="entry name" value="Transferase(Phosphotransferase) domain 1"/>
    <property type="match status" value="1"/>
</dbReference>
<evidence type="ECO:0000259" key="12">
    <source>
        <dbReference type="PROSITE" id="PS50011"/>
    </source>
</evidence>
<dbReference type="SUPFAM" id="SSF56112">
    <property type="entry name" value="Protein kinase-like (PK-like)"/>
    <property type="match status" value="1"/>
</dbReference>
<evidence type="ECO:0000256" key="3">
    <source>
        <dbReference type="ARBA" id="ARBA00022527"/>
    </source>
</evidence>
<evidence type="ECO:0000256" key="6">
    <source>
        <dbReference type="ARBA" id="ARBA00022777"/>
    </source>
</evidence>
<keyword evidence="7" id="KW-0067">ATP-binding</keyword>
<sequence length="367" mass="40792">MSLRSSTWRMTSRQSHLQADTTAMPSTVALNFCLALTNPGIKIWSEYDLNIKTDKPLSAGRGAFALVERGETPDKTPIVVKKSLRLAGLQYADQSAAFSTHLRQLCLELRVMTHQSIRNHPNIVDILGICAESSSGDPSISLVLEFASLGTLHTFLSETSRMKNDAVLDCASQILNGLEALHDLRICHGDIKTRNILVFSQTSKLVYKVADFGSCIAALTEDNLEEVGIPYGTPLYNAPEIRHWRISGLRFTIFDAISTDVFSFGLLIWEIALQGPSFFEGDWLNGGGESYSVEEWVERLANLEHNQLLDASLAYLAQEELHLNILSCLRQVLRGSLQDHPEARLTTRGLKMLLDRPQRCSAGYNID</sequence>
<dbReference type="GO" id="GO:0010506">
    <property type="term" value="P:regulation of autophagy"/>
    <property type="evidence" value="ECO:0007669"/>
    <property type="project" value="InterPro"/>
</dbReference>
<organism evidence="13 14">
    <name type="scientific">Polyplosphaeria fusca</name>
    <dbReference type="NCBI Taxonomy" id="682080"/>
    <lineage>
        <taxon>Eukaryota</taxon>
        <taxon>Fungi</taxon>
        <taxon>Dikarya</taxon>
        <taxon>Ascomycota</taxon>
        <taxon>Pezizomycotina</taxon>
        <taxon>Dothideomycetes</taxon>
        <taxon>Pleosporomycetidae</taxon>
        <taxon>Pleosporales</taxon>
        <taxon>Tetraplosphaeriaceae</taxon>
        <taxon>Polyplosphaeria</taxon>
    </lineage>
</organism>
<comment type="caution">
    <text evidence="13">The sequence shown here is derived from an EMBL/GenBank/DDBJ whole genome shotgun (WGS) entry which is preliminary data.</text>
</comment>
<comment type="subcellular location">
    <subcellularLocation>
        <location evidence="1">Preautophagosomal structure membrane</location>
        <topology evidence="1">Peripheral membrane protein</topology>
    </subcellularLocation>
</comment>
<dbReference type="InterPro" id="IPR011009">
    <property type="entry name" value="Kinase-like_dom_sf"/>
</dbReference>
<dbReference type="Proteomes" id="UP000799444">
    <property type="component" value="Unassembled WGS sequence"/>
</dbReference>
<dbReference type="GO" id="GO:0005829">
    <property type="term" value="C:cytosol"/>
    <property type="evidence" value="ECO:0007669"/>
    <property type="project" value="TreeGrafter"/>
</dbReference>
<dbReference type="EC" id="2.7.11.1" evidence="2"/>
<dbReference type="GO" id="GO:0005776">
    <property type="term" value="C:autophagosome"/>
    <property type="evidence" value="ECO:0007669"/>
    <property type="project" value="TreeGrafter"/>
</dbReference>
<proteinExistence type="predicted"/>
<dbReference type="PROSITE" id="PS50011">
    <property type="entry name" value="PROTEIN_KINASE_DOM"/>
    <property type="match status" value="1"/>
</dbReference>
<dbReference type="SMART" id="SM00220">
    <property type="entry name" value="S_TKc"/>
    <property type="match status" value="1"/>
</dbReference>
<dbReference type="PANTHER" id="PTHR24348:SF22">
    <property type="entry name" value="NON-SPECIFIC SERINE_THREONINE PROTEIN KINASE"/>
    <property type="match status" value="1"/>
</dbReference>
<dbReference type="PANTHER" id="PTHR24348">
    <property type="entry name" value="SERINE/THREONINE-PROTEIN KINASE UNC-51-RELATED"/>
    <property type="match status" value="1"/>
</dbReference>
<feature type="domain" description="Protein kinase" evidence="12">
    <location>
        <begin position="53"/>
        <end position="354"/>
    </location>
</feature>
<dbReference type="PROSITE" id="PS00108">
    <property type="entry name" value="PROTEIN_KINASE_ST"/>
    <property type="match status" value="1"/>
</dbReference>
<keyword evidence="8" id="KW-0072">Autophagy</keyword>
<dbReference type="GO" id="GO:0004674">
    <property type="term" value="F:protein serine/threonine kinase activity"/>
    <property type="evidence" value="ECO:0007669"/>
    <property type="project" value="UniProtKB-KW"/>
</dbReference>
<dbReference type="InterPro" id="IPR045269">
    <property type="entry name" value="Atg1-like"/>
</dbReference>
<keyword evidence="4" id="KW-0808">Transferase</keyword>
<dbReference type="OrthoDB" id="3946338at2759"/>
<dbReference type="EMBL" id="ML996132">
    <property type="protein sequence ID" value="KAF2735734.1"/>
    <property type="molecule type" value="Genomic_DNA"/>
</dbReference>
<gene>
    <name evidence="13" type="ORF">EJ04DRAFT_575887</name>
</gene>
<evidence type="ECO:0000256" key="2">
    <source>
        <dbReference type="ARBA" id="ARBA00012513"/>
    </source>
</evidence>
<keyword evidence="5" id="KW-0547">Nucleotide-binding</keyword>
<dbReference type="InterPro" id="IPR008271">
    <property type="entry name" value="Ser/Thr_kinase_AS"/>
</dbReference>
<comment type="catalytic activity">
    <reaction evidence="11">
        <text>L-seryl-[protein] + ATP = O-phospho-L-seryl-[protein] + ADP + H(+)</text>
        <dbReference type="Rhea" id="RHEA:17989"/>
        <dbReference type="Rhea" id="RHEA-COMP:9863"/>
        <dbReference type="Rhea" id="RHEA-COMP:11604"/>
        <dbReference type="ChEBI" id="CHEBI:15378"/>
        <dbReference type="ChEBI" id="CHEBI:29999"/>
        <dbReference type="ChEBI" id="CHEBI:30616"/>
        <dbReference type="ChEBI" id="CHEBI:83421"/>
        <dbReference type="ChEBI" id="CHEBI:456216"/>
        <dbReference type="EC" id="2.7.11.1"/>
    </reaction>
</comment>
<dbReference type="Gene3D" id="3.30.200.20">
    <property type="entry name" value="Phosphorylase Kinase, domain 1"/>
    <property type="match status" value="1"/>
</dbReference>
<evidence type="ECO:0000313" key="13">
    <source>
        <dbReference type="EMBL" id="KAF2735734.1"/>
    </source>
</evidence>
<comment type="catalytic activity">
    <reaction evidence="10">
        <text>L-threonyl-[protein] + ATP = O-phospho-L-threonyl-[protein] + ADP + H(+)</text>
        <dbReference type="Rhea" id="RHEA:46608"/>
        <dbReference type="Rhea" id="RHEA-COMP:11060"/>
        <dbReference type="Rhea" id="RHEA-COMP:11605"/>
        <dbReference type="ChEBI" id="CHEBI:15378"/>
        <dbReference type="ChEBI" id="CHEBI:30013"/>
        <dbReference type="ChEBI" id="CHEBI:30616"/>
        <dbReference type="ChEBI" id="CHEBI:61977"/>
        <dbReference type="ChEBI" id="CHEBI:456216"/>
        <dbReference type="EC" id="2.7.11.1"/>
    </reaction>
</comment>
<reference evidence="13" key="1">
    <citation type="journal article" date="2020" name="Stud. Mycol.">
        <title>101 Dothideomycetes genomes: a test case for predicting lifestyles and emergence of pathogens.</title>
        <authorList>
            <person name="Haridas S."/>
            <person name="Albert R."/>
            <person name="Binder M."/>
            <person name="Bloem J."/>
            <person name="Labutti K."/>
            <person name="Salamov A."/>
            <person name="Andreopoulos B."/>
            <person name="Baker S."/>
            <person name="Barry K."/>
            <person name="Bills G."/>
            <person name="Bluhm B."/>
            <person name="Cannon C."/>
            <person name="Castanera R."/>
            <person name="Culley D."/>
            <person name="Daum C."/>
            <person name="Ezra D."/>
            <person name="Gonzalez J."/>
            <person name="Henrissat B."/>
            <person name="Kuo A."/>
            <person name="Liang C."/>
            <person name="Lipzen A."/>
            <person name="Lutzoni F."/>
            <person name="Magnuson J."/>
            <person name="Mondo S."/>
            <person name="Nolan M."/>
            <person name="Ohm R."/>
            <person name="Pangilinan J."/>
            <person name="Park H.-J."/>
            <person name="Ramirez L."/>
            <person name="Alfaro M."/>
            <person name="Sun H."/>
            <person name="Tritt A."/>
            <person name="Yoshinaga Y."/>
            <person name="Zwiers L.-H."/>
            <person name="Turgeon B."/>
            <person name="Goodwin S."/>
            <person name="Spatafora J."/>
            <person name="Crous P."/>
            <person name="Grigoriev I."/>
        </authorList>
    </citation>
    <scope>NUCLEOTIDE SEQUENCE</scope>
    <source>
        <strain evidence="13">CBS 125425</strain>
    </source>
</reference>